<name>A0ABW5W7G7_9PSEU</name>
<dbReference type="InterPro" id="IPR046080">
    <property type="entry name" value="DUF6098"/>
</dbReference>
<evidence type="ECO:0000313" key="1">
    <source>
        <dbReference type="EMBL" id="MFD2799057.1"/>
    </source>
</evidence>
<accession>A0ABW5W7G7</accession>
<proteinExistence type="predicted"/>
<dbReference type="RefSeq" id="WP_377386575.1">
    <property type="nucleotide sequence ID" value="NZ_JBHSAN010000006.1"/>
</dbReference>
<organism evidence="1 2">
    <name type="scientific">Prauserella oleivorans</name>
    <dbReference type="NCBI Taxonomy" id="1478153"/>
    <lineage>
        <taxon>Bacteria</taxon>
        <taxon>Bacillati</taxon>
        <taxon>Actinomycetota</taxon>
        <taxon>Actinomycetes</taxon>
        <taxon>Pseudonocardiales</taxon>
        <taxon>Pseudonocardiaceae</taxon>
        <taxon>Prauserella</taxon>
    </lineage>
</organism>
<sequence>MAAEMFTVHTLRELTELVEMGVAPYLRYSPGPESDASHPSTDHESGLLMPGVSVNPLAAPGWWTLPLEDWLARRVCQYLRELDEGARPWLLSGRQVDFGPDNEPLLVDLNPVAWMSTDLLDEAREHYHARLNAGTATHNDH</sequence>
<comment type="caution">
    <text evidence="1">The sequence shown here is derived from an EMBL/GenBank/DDBJ whole genome shotgun (WGS) entry which is preliminary data.</text>
</comment>
<dbReference type="EMBL" id="JBHUOF010000007">
    <property type="protein sequence ID" value="MFD2799057.1"/>
    <property type="molecule type" value="Genomic_DNA"/>
</dbReference>
<dbReference type="Pfam" id="PF19593">
    <property type="entry name" value="DUF6098"/>
    <property type="match status" value="1"/>
</dbReference>
<protein>
    <submittedName>
        <fullName evidence="1">DUF6098 family protein</fullName>
    </submittedName>
</protein>
<dbReference type="Proteomes" id="UP001597478">
    <property type="component" value="Unassembled WGS sequence"/>
</dbReference>
<reference evidence="2" key="1">
    <citation type="journal article" date="2019" name="Int. J. Syst. Evol. Microbiol.">
        <title>The Global Catalogue of Microorganisms (GCM) 10K type strain sequencing project: providing services to taxonomists for standard genome sequencing and annotation.</title>
        <authorList>
            <consortium name="The Broad Institute Genomics Platform"/>
            <consortium name="The Broad Institute Genome Sequencing Center for Infectious Disease"/>
            <person name="Wu L."/>
            <person name="Ma J."/>
        </authorList>
    </citation>
    <scope>NUCLEOTIDE SEQUENCE [LARGE SCALE GENOMIC DNA]</scope>
    <source>
        <strain evidence="2">IBRC-M 10906</strain>
    </source>
</reference>
<keyword evidence="2" id="KW-1185">Reference proteome</keyword>
<evidence type="ECO:0000313" key="2">
    <source>
        <dbReference type="Proteomes" id="UP001597478"/>
    </source>
</evidence>
<gene>
    <name evidence="1" type="ORF">ACFS2C_06600</name>
</gene>